<dbReference type="NCBIfam" id="TIGR00848">
    <property type="entry name" value="fruA"/>
    <property type="match status" value="1"/>
</dbReference>
<dbReference type="Pfam" id="PF00359">
    <property type="entry name" value="PTS_EIIA_2"/>
    <property type="match status" value="1"/>
</dbReference>
<organism evidence="7 8">
    <name type="scientific">Oceanispirochaeta crateris</name>
    <dbReference type="NCBI Taxonomy" id="2518645"/>
    <lineage>
        <taxon>Bacteria</taxon>
        <taxon>Pseudomonadati</taxon>
        <taxon>Spirochaetota</taxon>
        <taxon>Spirochaetia</taxon>
        <taxon>Spirochaetales</taxon>
        <taxon>Spirochaetaceae</taxon>
        <taxon>Oceanispirochaeta</taxon>
    </lineage>
</organism>
<dbReference type="RefSeq" id="WP_149487003.1">
    <property type="nucleotide sequence ID" value="NZ_CP036150.1"/>
</dbReference>
<dbReference type="Gene3D" id="3.40.930.10">
    <property type="entry name" value="Mannitol-specific EII, Chain A"/>
    <property type="match status" value="1"/>
</dbReference>
<dbReference type="GO" id="GO:0016020">
    <property type="term" value="C:membrane"/>
    <property type="evidence" value="ECO:0007669"/>
    <property type="project" value="InterPro"/>
</dbReference>
<dbReference type="EMBL" id="CP036150">
    <property type="protein sequence ID" value="QEN08924.1"/>
    <property type="molecule type" value="Genomic_DNA"/>
</dbReference>
<name>A0A5C1QQN3_9SPIO</name>
<evidence type="ECO:0000313" key="8">
    <source>
        <dbReference type="Proteomes" id="UP000324209"/>
    </source>
</evidence>
<dbReference type="GO" id="GO:0008982">
    <property type="term" value="F:protein-N(PI)-phosphohistidine-sugar phosphotransferase activity"/>
    <property type="evidence" value="ECO:0007669"/>
    <property type="project" value="InterPro"/>
</dbReference>
<accession>A0A5C1QQN3</accession>
<dbReference type="PANTHER" id="PTHR47738:SF2">
    <property type="entry name" value="PTS SYSTEM FRUCTOSE-LIKE EIIA COMPONENT"/>
    <property type="match status" value="1"/>
</dbReference>
<keyword evidence="4" id="KW-0808">Transferase</keyword>
<dbReference type="GO" id="GO:0009401">
    <property type="term" value="P:phosphoenolpyruvate-dependent sugar phosphotransferase system"/>
    <property type="evidence" value="ECO:0007669"/>
    <property type="project" value="UniProtKB-KW"/>
</dbReference>
<keyword evidence="3 7" id="KW-0762">Sugar transport</keyword>
<dbReference type="OrthoDB" id="95460at2"/>
<gene>
    <name evidence="7" type="ORF">EXM22_13320</name>
</gene>
<evidence type="ECO:0000256" key="5">
    <source>
        <dbReference type="ARBA" id="ARBA00022683"/>
    </source>
</evidence>
<keyword evidence="8" id="KW-1185">Reference proteome</keyword>
<dbReference type="PROSITE" id="PS51094">
    <property type="entry name" value="PTS_EIIA_TYPE_2"/>
    <property type="match status" value="1"/>
</dbReference>
<dbReference type="CDD" id="cd00211">
    <property type="entry name" value="PTS_IIA_fru"/>
    <property type="match status" value="1"/>
</dbReference>
<dbReference type="AlphaFoldDB" id="A0A5C1QQN3"/>
<dbReference type="SUPFAM" id="SSF55804">
    <property type="entry name" value="Phoshotransferase/anion transport protein"/>
    <property type="match status" value="1"/>
</dbReference>
<feature type="domain" description="PTS EIIA type-2" evidence="6">
    <location>
        <begin position="6"/>
        <end position="150"/>
    </location>
</feature>
<evidence type="ECO:0000256" key="4">
    <source>
        <dbReference type="ARBA" id="ARBA00022679"/>
    </source>
</evidence>
<keyword evidence="2" id="KW-0597">Phosphoprotein</keyword>
<evidence type="ECO:0000313" key="7">
    <source>
        <dbReference type="EMBL" id="QEN08924.1"/>
    </source>
</evidence>
<dbReference type="KEGG" id="ock:EXM22_13320"/>
<evidence type="ECO:0000256" key="3">
    <source>
        <dbReference type="ARBA" id="ARBA00022597"/>
    </source>
</evidence>
<evidence type="ECO:0000259" key="6">
    <source>
        <dbReference type="PROSITE" id="PS51094"/>
    </source>
</evidence>
<dbReference type="InterPro" id="IPR051541">
    <property type="entry name" value="PTS_SugarTrans_NitroReg"/>
</dbReference>
<proteinExistence type="predicted"/>
<keyword evidence="5" id="KW-0598">Phosphotransferase system</keyword>
<sequence length="152" mass="16365">MISINSILSADCILIHPDVTDKKALIGLFVDSLESSGLAMDKKQLIKDVMEREKLSSTGLNNGCAIPHAHSSALSQTALAAAVLKEGVDFTTPDSQPAKIVFFIAGPKGNAGHHLKLISKLARVLNDSQFLKQLEGADTKEEFLELIKKREG</sequence>
<evidence type="ECO:0000256" key="1">
    <source>
        <dbReference type="ARBA" id="ARBA00022448"/>
    </source>
</evidence>
<protein>
    <submittedName>
        <fullName evidence="7">PTS sugar transporter subunit IIA</fullName>
    </submittedName>
</protein>
<dbReference type="Proteomes" id="UP000324209">
    <property type="component" value="Chromosome"/>
</dbReference>
<dbReference type="InterPro" id="IPR016152">
    <property type="entry name" value="PTrfase/Anion_transptr"/>
</dbReference>
<dbReference type="InterPro" id="IPR002178">
    <property type="entry name" value="PTS_EIIA_type-2_dom"/>
</dbReference>
<evidence type="ECO:0000256" key="2">
    <source>
        <dbReference type="ARBA" id="ARBA00022553"/>
    </source>
</evidence>
<reference evidence="7 8" key="1">
    <citation type="submission" date="2019-02" db="EMBL/GenBank/DDBJ databases">
        <title>Complete Genome Sequence and Methylome Analysis of free living Spirochaetas.</title>
        <authorList>
            <person name="Fomenkov A."/>
            <person name="Dubinina G."/>
            <person name="Leshcheva N."/>
            <person name="Mikheeva N."/>
            <person name="Grabovich M."/>
            <person name="Vincze T."/>
            <person name="Roberts R.J."/>
        </authorList>
    </citation>
    <scope>NUCLEOTIDE SEQUENCE [LARGE SCALE GENOMIC DNA]</scope>
    <source>
        <strain evidence="7 8">K2</strain>
    </source>
</reference>
<dbReference type="PANTHER" id="PTHR47738">
    <property type="entry name" value="PTS SYSTEM FRUCTOSE-LIKE EIIA COMPONENT-RELATED"/>
    <property type="match status" value="1"/>
</dbReference>
<dbReference type="InterPro" id="IPR004715">
    <property type="entry name" value="PTS_IIA_fruc"/>
</dbReference>
<keyword evidence="1" id="KW-0813">Transport</keyword>